<dbReference type="RefSeq" id="WP_283414860.1">
    <property type="nucleotide sequence ID" value="NZ_FXUA01000011.1"/>
</dbReference>
<evidence type="ECO:0000259" key="1">
    <source>
        <dbReference type="SMART" id="SM01321"/>
    </source>
</evidence>
<dbReference type="NCBIfam" id="NF033573">
    <property type="entry name" value="transpos_IS200"/>
    <property type="match status" value="1"/>
</dbReference>
<feature type="domain" description="Transposase IS200-like" evidence="1">
    <location>
        <begin position="5"/>
        <end position="119"/>
    </location>
</feature>
<dbReference type="Pfam" id="PF01797">
    <property type="entry name" value="Y1_Tnp"/>
    <property type="match status" value="1"/>
</dbReference>
<dbReference type="InterPro" id="IPR036515">
    <property type="entry name" value="Transposase_17_sf"/>
</dbReference>
<proteinExistence type="predicted"/>
<dbReference type="Proteomes" id="UP001157915">
    <property type="component" value="Unassembled WGS sequence"/>
</dbReference>
<dbReference type="PANTHER" id="PTHR33360:SF2">
    <property type="entry name" value="TRANSPOSASE FOR INSERTION SEQUENCE ELEMENT IS200"/>
    <property type="match status" value="1"/>
</dbReference>
<sequence>MANTYTQIHIQAVFAVQNRISLVHPSWKDELYKYLSSIAAKYDHKVLQINGMPDHIHLMMGFRPTQALSDLMKELKEDSSKWINTRGFVNGKFNWQAGYGAFSYSRDQVPRVIRYIQNQEMHHKKQSFLDEYEELLRIHKIDYDKRYIFKPIEE</sequence>
<comment type="caution">
    <text evidence="2">The sequence shown here is derived from an EMBL/GenBank/DDBJ whole genome shotgun (WGS) entry which is preliminary data.</text>
</comment>
<reference evidence="2 3" key="1">
    <citation type="submission" date="2017-05" db="EMBL/GenBank/DDBJ databases">
        <authorList>
            <person name="Varghese N."/>
            <person name="Submissions S."/>
        </authorList>
    </citation>
    <scope>NUCLEOTIDE SEQUENCE [LARGE SCALE GENOMIC DNA]</scope>
    <source>
        <strain evidence="2 3">DSM 15360</strain>
    </source>
</reference>
<dbReference type="PANTHER" id="PTHR33360">
    <property type="entry name" value="TRANSPOSASE FOR INSERTION SEQUENCE ELEMENT IS200"/>
    <property type="match status" value="1"/>
</dbReference>
<dbReference type="SMART" id="SM01321">
    <property type="entry name" value="Y1_Tnp"/>
    <property type="match status" value="1"/>
</dbReference>
<name>A0ABY1PLF4_9BACT</name>
<gene>
    <name evidence="2" type="ORF">SAMN06265367_11140</name>
</gene>
<evidence type="ECO:0000313" key="3">
    <source>
        <dbReference type="Proteomes" id="UP001157915"/>
    </source>
</evidence>
<protein>
    <submittedName>
        <fullName evidence="2">REP element-mobilizing transposase RayT</fullName>
    </submittedName>
</protein>
<dbReference type="EMBL" id="FXUA01000011">
    <property type="protein sequence ID" value="SMP35704.1"/>
    <property type="molecule type" value="Genomic_DNA"/>
</dbReference>
<organism evidence="2 3">
    <name type="scientific">Algoriphagus winogradskyi</name>
    <dbReference type="NCBI Taxonomy" id="237017"/>
    <lineage>
        <taxon>Bacteria</taxon>
        <taxon>Pseudomonadati</taxon>
        <taxon>Bacteroidota</taxon>
        <taxon>Cytophagia</taxon>
        <taxon>Cytophagales</taxon>
        <taxon>Cyclobacteriaceae</taxon>
        <taxon>Algoriphagus</taxon>
    </lineage>
</organism>
<keyword evidence="3" id="KW-1185">Reference proteome</keyword>
<evidence type="ECO:0000313" key="2">
    <source>
        <dbReference type="EMBL" id="SMP35704.1"/>
    </source>
</evidence>
<dbReference type="Gene3D" id="3.30.70.1290">
    <property type="entry name" value="Transposase IS200-like"/>
    <property type="match status" value="1"/>
</dbReference>
<dbReference type="SUPFAM" id="SSF143422">
    <property type="entry name" value="Transposase IS200-like"/>
    <property type="match status" value="1"/>
</dbReference>
<dbReference type="InterPro" id="IPR002686">
    <property type="entry name" value="Transposase_17"/>
</dbReference>
<accession>A0ABY1PLF4</accession>